<dbReference type="WBParaSite" id="ACRNAN_scaffold5885.g29497.t1">
    <property type="protein sequence ID" value="ACRNAN_scaffold5885.g29497.t1"/>
    <property type="gene ID" value="ACRNAN_scaffold5885.g29497"/>
</dbReference>
<reference evidence="5" key="1">
    <citation type="submission" date="2022-11" db="UniProtKB">
        <authorList>
            <consortium name="WormBaseParasite"/>
        </authorList>
    </citation>
    <scope>IDENTIFICATION</scope>
</reference>
<dbReference type="InterPro" id="IPR002172">
    <property type="entry name" value="LDrepeatLR_classA_rpt"/>
</dbReference>
<accession>A0A914E752</accession>
<feature type="signal peptide" evidence="3">
    <location>
        <begin position="1"/>
        <end position="25"/>
    </location>
</feature>
<dbReference type="PROSITE" id="PS51257">
    <property type="entry name" value="PROKAR_LIPOPROTEIN"/>
    <property type="match status" value="1"/>
</dbReference>
<evidence type="ECO:0000313" key="4">
    <source>
        <dbReference type="Proteomes" id="UP000887540"/>
    </source>
</evidence>
<dbReference type="PROSITE" id="PS50068">
    <property type="entry name" value="LDLRA_2"/>
    <property type="match status" value="1"/>
</dbReference>
<keyword evidence="3" id="KW-0732">Signal</keyword>
<feature type="disulfide bond" evidence="2">
    <location>
        <begin position="31"/>
        <end position="49"/>
    </location>
</feature>
<feature type="disulfide bond" evidence="2">
    <location>
        <begin position="43"/>
        <end position="58"/>
    </location>
</feature>
<evidence type="ECO:0000256" key="3">
    <source>
        <dbReference type="SAM" id="SignalP"/>
    </source>
</evidence>
<keyword evidence="4" id="KW-1185">Reference proteome</keyword>
<name>A0A914E752_9BILA</name>
<dbReference type="SUPFAM" id="SSF57424">
    <property type="entry name" value="LDL receptor-like module"/>
    <property type="match status" value="1"/>
</dbReference>
<dbReference type="PROSITE" id="PS01209">
    <property type="entry name" value="LDLRA_1"/>
    <property type="match status" value="1"/>
</dbReference>
<dbReference type="Proteomes" id="UP000887540">
    <property type="component" value="Unplaced"/>
</dbReference>
<proteinExistence type="predicted"/>
<dbReference type="InterPro" id="IPR023415">
    <property type="entry name" value="LDLR_class-A_CS"/>
</dbReference>
<dbReference type="InterPro" id="IPR036055">
    <property type="entry name" value="LDL_receptor-like_sf"/>
</dbReference>
<comment type="caution">
    <text evidence="2">Lacks conserved residue(s) required for the propagation of feature annotation.</text>
</comment>
<evidence type="ECO:0000256" key="2">
    <source>
        <dbReference type="PROSITE-ProRule" id="PRU00124"/>
    </source>
</evidence>
<dbReference type="AlphaFoldDB" id="A0A914E752"/>
<evidence type="ECO:0000256" key="1">
    <source>
        <dbReference type="ARBA" id="ARBA00023157"/>
    </source>
</evidence>
<sequence>MAQLLAKIMIVVFLSLVVLNAVCFAQSCFQCNDGPCISFADTCNVGWQCNDGSDEACCPDCPQSPCC</sequence>
<evidence type="ECO:0000313" key="5">
    <source>
        <dbReference type="WBParaSite" id="ACRNAN_scaffold5885.g29497.t1"/>
    </source>
</evidence>
<protein>
    <submittedName>
        <fullName evidence="5">Uncharacterized protein</fullName>
    </submittedName>
</protein>
<organism evidence="4 5">
    <name type="scientific">Acrobeloides nanus</name>
    <dbReference type="NCBI Taxonomy" id="290746"/>
    <lineage>
        <taxon>Eukaryota</taxon>
        <taxon>Metazoa</taxon>
        <taxon>Ecdysozoa</taxon>
        <taxon>Nematoda</taxon>
        <taxon>Chromadorea</taxon>
        <taxon>Rhabditida</taxon>
        <taxon>Tylenchina</taxon>
        <taxon>Cephalobomorpha</taxon>
        <taxon>Cephaloboidea</taxon>
        <taxon>Cephalobidae</taxon>
        <taxon>Acrobeloides</taxon>
    </lineage>
</organism>
<feature type="chain" id="PRO_5038138454" evidence="3">
    <location>
        <begin position="26"/>
        <end position="67"/>
    </location>
</feature>
<dbReference type="Gene3D" id="4.10.400.10">
    <property type="entry name" value="Low-density Lipoprotein Receptor"/>
    <property type="match status" value="1"/>
</dbReference>
<keyword evidence="1 2" id="KW-1015">Disulfide bond</keyword>